<accession>A0A0F9STY7</accession>
<evidence type="ECO:0000313" key="1">
    <source>
        <dbReference type="EMBL" id="KKN70274.1"/>
    </source>
</evidence>
<protein>
    <submittedName>
        <fullName evidence="1">Uncharacterized protein</fullName>
    </submittedName>
</protein>
<dbReference type="AlphaFoldDB" id="A0A0F9STY7"/>
<sequence>MTFITKKEAIKYLDSISSIVEQEIEDEENFDKNLLKDIQTVLNNPEKYFYAYWQGAENNPELIFADSIKILIKERMDGII</sequence>
<dbReference type="EMBL" id="LAZR01000407">
    <property type="protein sequence ID" value="KKN70274.1"/>
    <property type="molecule type" value="Genomic_DNA"/>
</dbReference>
<name>A0A0F9STY7_9ZZZZ</name>
<proteinExistence type="predicted"/>
<gene>
    <name evidence="1" type="ORF">LCGC14_0432990</name>
</gene>
<organism evidence="1">
    <name type="scientific">marine sediment metagenome</name>
    <dbReference type="NCBI Taxonomy" id="412755"/>
    <lineage>
        <taxon>unclassified sequences</taxon>
        <taxon>metagenomes</taxon>
        <taxon>ecological metagenomes</taxon>
    </lineage>
</organism>
<reference evidence="1" key="1">
    <citation type="journal article" date="2015" name="Nature">
        <title>Complex archaea that bridge the gap between prokaryotes and eukaryotes.</title>
        <authorList>
            <person name="Spang A."/>
            <person name="Saw J.H."/>
            <person name="Jorgensen S.L."/>
            <person name="Zaremba-Niedzwiedzka K."/>
            <person name="Martijn J."/>
            <person name="Lind A.E."/>
            <person name="van Eijk R."/>
            <person name="Schleper C."/>
            <person name="Guy L."/>
            <person name="Ettema T.J."/>
        </authorList>
    </citation>
    <scope>NUCLEOTIDE SEQUENCE</scope>
</reference>
<comment type="caution">
    <text evidence="1">The sequence shown here is derived from an EMBL/GenBank/DDBJ whole genome shotgun (WGS) entry which is preliminary data.</text>
</comment>